<dbReference type="AlphaFoldDB" id="D5AAW9"/>
<name>D5AAW9_PICSI</name>
<protein>
    <submittedName>
        <fullName evidence="1">Uncharacterized protein</fullName>
    </submittedName>
</protein>
<reference evidence="1" key="1">
    <citation type="submission" date="2010-04" db="EMBL/GenBank/DDBJ databases">
        <authorList>
            <person name="Reid K.E."/>
            <person name="Liao N."/>
            <person name="Chan S."/>
            <person name="Docking R."/>
            <person name="Taylor G."/>
            <person name="Moore R."/>
            <person name="Mayo M."/>
            <person name="Munro S."/>
            <person name="King J."/>
            <person name="Yanchuk A."/>
            <person name="Holt R."/>
            <person name="Jones S."/>
            <person name="Marra M."/>
            <person name="Ritland C.E."/>
            <person name="Ritland K."/>
            <person name="Bohlmann J."/>
        </authorList>
    </citation>
    <scope>NUCLEOTIDE SEQUENCE</scope>
    <source>
        <tissue evidence="1">Bud</tissue>
    </source>
</reference>
<sequence length="112" mass="12408">MVFTPMKLICAFSIAPDFQVWGFLGAISPSIGFEPNFELPFSHFSMDSTFLPSSSKPVPSTVLSTVIQTLPCFSFSTVICNTIPNPPVLLFCYCYLQYNSIEKEIFNGVSAF</sequence>
<proteinExistence type="evidence at transcript level"/>
<organism evidence="1">
    <name type="scientific">Picea sitchensis</name>
    <name type="common">Sitka spruce</name>
    <name type="synonym">Pinus sitchensis</name>
    <dbReference type="NCBI Taxonomy" id="3332"/>
    <lineage>
        <taxon>Eukaryota</taxon>
        <taxon>Viridiplantae</taxon>
        <taxon>Streptophyta</taxon>
        <taxon>Embryophyta</taxon>
        <taxon>Tracheophyta</taxon>
        <taxon>Spermatophyta</taxon>
        <taxon>Pinopsida</taxon>
        <taxon>Pinidae</taxon>
        <taxon>Conifers I</taxon>
        <taxon>Pinales</taxon>
        <taxon>Pinaceae</taxon>
        <taxon>Picea</taxon>
    </lineage>
</organism>
<accession>D5AAW9</accession>
<evidence type="ECO:0000313" key="1">
    <source>
        <dbReference type="EMBL" id="ADE76688.1"/>
    </source>
</evidence>
<dbReference type="EMBL" id="BT123365">
    <property type="protein sequence ID" value="ADE76688.1"/>
    <property type="molecule type" value="mRNA"/>
</dbReference>